<organism evidence="1 2">
    <name type="scientific">Candidatus Bilamarchaeum dharawalense</name>
    <dbReference type="NCBI Taxonomy" id="2885759"/>
    <lineage>
        <taxon>Archaea</taxon>
        <taxon>Candidatus Micrarchaeota</taxon>
        <taxon>Candidatus Micrarchaeia</taxon>
        <taxon>Candidatus Anstonellales</taxon>
        <taxon>Candidatus Bilamarchaeaceae</taxon>
        <taxon>Candidatus Bilamarchaeum</taxon>
    </lineage>
</organism>
<evidence type="ECO:0000313" key="2">
    <source>
        <dbReference type="Proteomes" id="UP000789941"/>
    </source>
</evidence>
<evidence type="ECO:0000313" key="1">
    <source>
        <dbReference type="EMBL" id="VVC04466.1"/>
    </source>
</evidence>
<proteinExistence type="predicted"/>
<protein>
    <submittedName>
        <fullName evidence="1">Uncharacterized protein</fullName>
    </submittedName>
</protein>
<dbReference type="EMBL" id="CABMJJ010000009">
    <property type="protein sequence ID" value="VVC04466.1"/>
    <property type="molecule type" value="Genomic_DNA"/>
</dbReference>
<dbReference type="InterPro" id="IPR015797">
    <property type="entry name" value="NUDIX_hydrolase-like_dom_sf"/>
</dbReference>
<name>A0A5E4LX59_9ARCH</name>
<accession>A0A5E4LX59</accession>
<dbReference type="Gene3D" id="3.90.79.10">
    <property type="entry name" value="Nucleoside Triphosphate Pyrophosphohydrolase"/>
    <property type="match status" value="1"/>
</dbReference>
<sequence>MNKKPAALVCGMLEDNGRILFLLKKDERGVERLWMPCTDIYSSANSVIELAKEFKRQTGIDGEVHEVVFQNKHNSGSRKRKFIIPVLVFKMTAKNRTTKPSDEFSGFRWLSLDDAKTHRLDRKLEWLKY</sequence>
<gene>
    <name evidence="1" type="ORF">LFW2832_00967</name>
</gene>
<comment type="caution">
    <text evidence="1">The sequence shown here is derived from an EMBL/GenBank/DDBJ whole genome shotgun (WGS) entry which is preliminary data.</text>
</comment>
<reference evidence="1 2" key="1">
    <citation type="submission" date="2019-08" db="EMBL/GenBank/DDBJ databases">
        <authorList>
            <person name="Vazquez-Campos X."/>
        </authorList>
    </citation>
    <scope>NUCLEOTIDE SEQUENCE [LARGE SCALE GENOMIC DNA]</scope>
    <source>
        <strain evidence="1">LFW-283_2</strain>
    </source>
</reference>
<dbReference type="AlphaFoldDB" id="A0A5E4LX59"/>
<dbReference type="Proteomes" id="UP000789941">
    <property type="component" value="Unassembled WGS sequence"/>
</dbReference>
<dbReference type="SUPFAM" id="SSF55811">
    <property type="entry name" value="Nudix"/>
    <property type="match status" value="1"/>
</dbReference>